<proteinExistence type="predicted"/>
<name>A0A6A3CYN3_HIBSY</name>
<evidence type="ECO:0000256" key="1">
    <source>
        <dbReference type="SAM" id="MobiDB-lite"/>
    </source>
</evidence>
<organism evidence="2 3">
    <name type="scientific">Hibiscus syriacus</name>
    <name type="common">Rose of Sharon</name>
    <dbReference type="NCBI Taxonomy" id="106335"/>
    <lineage>
        <taxon>Eukaryota</taxon>
        <taxon>Viridiplantae</taxon>
        <taxon>Streptophyta</taxon>
        <taxon>Embryophyta</taxon>
        <taxon>Tracheophyta</taxon>
        <taxon>Spermatophyta</taxon>
        <taxon>Magnoliopsida</taxon>
        <taxon>eudicotyledons</taxon>
        <taxon>Gunneridae</taxon>
        <taxon>Pentapetalae</taxon>
        <taxon>rosids</taxon>
        <taxon>malvids</taxon>
        <taxon>Malvales</taxon>
        <taxon>Malvaceae</taxon>
        <taxon>Malvoideae</taxon>
        <taxon>Hibiscus</taxon>
    </lineage>
</organism>
<dbReference type="AlphaFoldDB" id="A0A6A3CYN3"/>
<keyword evidence="3" id="KW-1185">Reference proteome</keyword>
<gene>
    <name evidence="2" type="ORF">F3Y22_tig00000778pilonHSYRG00369</name>
</gene>
<evidence type="ECO:0000313" key="3">
    <source>
        <dbReference type="Proteomes" id="UP000436088"/>
    </source>
</evidence>
<comment type="caution">
    <text evidence="2">The sequence shown here is derived from an EMBL/GenBank/DDBJ whole genome shotgun (WGS) entry which is preliminary data.</text>
</comment>
<dbReference type="EMBL" id="VEPZ02000074">
    <property type="protein sequence ID" value="KAE8734226.1"/>
    <property type="molecule type" value="Genomic_DNA"/>
</dbReference>
<feature type="region of interest" description="Disordered" evidence="1">
    <location>
        <begin position="1"/>
        <end position="23"/>
    </location>
</feature>
<protein>
    <submittedName>
        <fullName evidence="2">E,E-alpha-farnesene synthase</fullName>
    </submittedName>
</protein>
<evidence type="ECO:0000313" key="2">
    <source>
        <dbReference type="EMBL" id="KAE8734226.1"/>
    </source>
</evidence>
<sequence length="181" mass="19671">MSSLAFDSGRVSGRHGSAPVSPLSTGGGIHALEYLKLHILEVTLSALEPVQSAWSEQSAASKLAHASALEKVSSGRWQSKQSLQVQKDVEVGKHSEVENGLPSQGYGDEMYSRMSLGEYSDVTLARHVEKGLNIEEGIHGGGVERSYPTMRGTIVLIIWKKVDEIFFLFFDDDATLSYGDT</sequence>
<accession>A0A6A3CYN3</accession>
<reference evidence="2" key="1">
    <citation type="submission" date="2019-09" db="EMBL/GenBank/DDBJ databases">
        <title>Draft genome information of white flower Hibiscus syriacus.</title>
        <authorList>
            <person name="Kim Y.-M."/>
        </authorList>
    </citation>
    <scope>NUCLEOTIDE SEQUENCE [LARGE SCALE GENOMIC DNA]</scope>
    <source>
        <strain evidence="2">YM2019G1</strain>
    </source>
</reference>
<dbReference type="Proteomes" id="UP000436088">
    <property type="component" value="Unassembled WGS sequence"/>
</dbReference>